<proteinExistence type="predicted"/>
<dbReference type="GO" id="GO:0046872">
    <property type="term" value="F:metal ion binding"/>
    <property type="evidence" value="ECO:0007669"/>
    <property type="project" value="UniProtKB-KW"/>
</dbReference>
<accession>A0A4U2Z7R1</accession>
<dbReference type="SUPFAM" id="SSF102114">
    <property type="entry name" value="Radical SAM enzymes"/>
    <property type="match status" value="1"/>
</dbReference>
<dbReference type="GO" id="GO:0003824">
    <property type="term" value="F:catalytic activity"/>
    <property type="evidence" value="ECO:0007669"/>
    <property type="project" value="InterPro"/>
</dbReference>
<evidence type="ECO:0000256" key="4">
    <source>
        <dbReference type="ARBA" id="ARBA00023004"/>
    </source>
</evidence>
<organism evidence="7 8">
    <name type="scientific">Sulfurimonas crateris</name>
    <dbReference type="NCBI Taxonomy" id="2574727"/>
    <lineage>
        <taxon>Bacteria</taxon>
        <taxon>Pseudomonadati</taxon>
        <taxon>Campylobacterota</taxon>
        <taxon>Epsilonproteobacteria</taxon>
        <taxon>Campylobacterales</taxon>
        <taxon>Sulfurimonadaceae</taxon>
        <taxon>Sulfurimonas</taxon>
    </lineage>
</organism>
<evidence type="ECO:0000256" key="5">
    <source>
        <dbReference type="ARBA" id="ARBA00023014"/>
    </source>
</evidence>
<dbReference type="SFLD" id="SFLDG01094">
    <property type="entry name" value="Uncharacterised_Radical_SAM_Su"/>
    <property type="match status" value="1"/>
</dbReference>
<dbReference type="SFLD" id="SFLDS00029">
    <property type="entry name" value="Radical_SAM"/>
    <property type="match status" value="1"/>
</dbReference>
<dbReference type="CDD" id="cd01335">
    <property type="entry name" value="Radical_SAM"/>
    <property type="match status" value="1"/>
</dbReference>
<protein>
    <submittedName>
        <fullName evidence="7">Anaerobic ribonucleoside-triphosphate reductase activating protein</fullName>
    </submittedName>
</protein>
<keyword evidence="5" id="KW-0411">Iron-sulfur</keyword>
<comment type="cofactor">
    <cofactor evidence="1">
        <name>[4Fe-4S] cluster</name>
        <dbReference type="ChEBI" id="CHEBI:49883"/>
    </cofactor>
</comment>
<dbReference type="PANTHER" id="PTHR11228:SF27">
    <property type="entry name" value="GLYCYL-RADICAL ENZYME ACTIVATING ENZYME MJ1227-RELATED"/>
    <property type="match status" value="1"/>
</dbReference>
<dbReference type="InterPro" id="IPR007197">
    <property type="entry name" value="rSAM"/>
</dbReference>
<comment type="caution">
    <text evidence="7">The sequence shown here is derived from an EMBL/GenBank/DDBJ whole genome shotgun (WGS) entry which is preliminary data.</text>
</comment>
<sequence>MSTNRENSSLSAKVIYDLTSFTHLDYPDHLSCIVWFSGCNMRCDYCYNKDIVFAKDGKYSYDDILDFLKTRVNLLEAVVLSGGEASSYDLVPFCRKIKELGFKIKLDTNGTNFLHIKELIEEDLLDYVALDYKAPKAKFTQITHSNKFDEFSKTLDYLIKRDIEFEARTTLHADLLDAADVNDIMADLKERGYKTLFYIQEFLDTGENIAGLNAPKSKFERTLLHDTLEVSFR</sequence>
<dbReference type="InterPro" id="IPR013785">
    <property type="entry name" value="Aldolase_TIM"/>
</dbReference>
<dbReference type="Pfam" id="PF04055">
    <property type="entry name" value="Radical_SAM"/>
    <property type="match status" value="1"/>
</dbReference>
<dbReference type="PROSITE" id="PS51918">
    <property type="entry name" value="RADICAL_SAM"/>
    <property type="match status" value="1"/>
</dbReference>
<evidence type="ECO:0000256" key="2">
    <source>
        <dbReference type="ARBA" id="ARBA00022691"/>
    </source>
</evidence>
<dbReference type="EMBL" id="SZPX01000004">
    <property type="protein sequence ID" value="TKI69530.1"/>
    <property type="molecule type" value="Genomic_DNA"/>
</dbReference>
<evidence type="ECO:0000313" key="8">
    <source>
        <dbReference type="Proteomes" id="UP000309561"/>
    </source>
</evidence>
<keyword evidence="3" id="KW-0479">Metal-binding</keyword>
<dbReference type="NCBIfam" id="TIGR02495">
    <property type="entry name" value="NrdG2"/>
    <property type="match status" value="1"/>
</dbReference>
<keyword evidence="8" id="KW-1185">Reference proteome</keyword>
<dbReference type="SFLD" id="SFLDG01067">
    <property type="entry name" value="SPASM/twitch_domain_containing"/>
    <property type="match status" value="1"/>
</dbReference>
<evidence type="ECO:0000256" key="3">
    <source>
        <dbReference type="ARBA" id="ARBA00022723"/>
    </source>
</evidence>
<dbReference type="Gene3D" id="3.20.20.70">
    <property type="entry name" value="Aldolase class I"/>
    <property type="match status" value="1"/>
</dbReference>
<dbReference type="AlphaFoldDB" id="A0A4U2Z7R1"/>
<name>A0A4U2Z7R1_9BACT</name>
<dbReference type="InterPro" id="IPR012840">
    <property type="entry name" value="NrdG2"/>
</dbReference>
<evidence type="ECO:0000313" key="7">
    <source>
        <dbReference type="EMBL" id="TKI69530.1"/>
    </source>
</evidence>
<gene>
    <name evidence="7" type="ORF">FCU45_05605</name>
</gene>
<dbReference type="PANTHER" id="PTHR11228">
    <property type="entry name" value="RADICAL SAM DOMAIN PROTEIN"/>
    <property type="match status" value="1"/>
</dbReference>
<dbReference type="InterPro" id="IPR050377">
    <property type="entry name" value="Radical_SAM_PqqE_MftC-like"/>
</dbReference>
<dbReference type="InterPro" id="IPR058240">
    <property type="entry name" value="rSAM_sf"/>
</dbReference>
<dbReference type="Proteomes" id="UP000309561">
    <property type="component" value="Unassembled WGS sequence"/>
</dbReference>
<dbReference type="GO" id="GO:0051536">
    <property type="term" value="F:iron-sulfur cluster binding"/>
    <property type="evidence" value="ECO:0007669"/>
    <property type="project" value="UniProtKB-KW"/>
</dbReference>
<reference evidence="7 8" key="1">
    <citation type="submission" date="2019-04" db="EMBL/GenBank/DDBJ databases">
        <title>Sulfurimonas crateris sp. nov. a facultative anaerobic sulfur-oxidizing chemolithautotrophic bacterium isolated from a terrestrial mud vulcano.</title>
        <authorList>
            <person name="Ratnikova N.M."/>
            <person name="Slobodkin A.I."/>
            <person name="Merkel A.Y."/>
            <person name="Novikov A."/>
            <person name="Bonch-Osmolovskaya E.A."/>
            <person name="Slobodkina G.B."/>
        </authorList>
    </citation>
    <scope>NUCLEOTIDE SEQUENCE [LARGE SCALE GENOMIC DNA]</scope>
    <source>
        <strain evidence="7 8">SN118</strain>
    </source>
</reference>
<evidence type="ECO:0000256" key="1">
    <source>
        <dbReference type="ARBA" id="ARBA00001966"/>
    </source>
</evidence>
<evidence type="ECO:0000259" key="6">
    <source>
        <dbReference type="PROSITE" id="PS51918"/>
    </source>
</evidence>
<dbReference type="RefSeq" id="WP_137013169.1">
    <property type="nucleotide sequence ID" value="NZ_SZPX01000004.1"/>
</dbReference>
<feature type="domain" description="Radical SAM core" evidence="6">
    <location>
        <begin position="24"/>
        <end position="233"/>
    </location>
</feature>
<dbReference type="OrthoDB" id="9782387at2"/>
<keyword evidence="2" id="KW-0949">S-adenosyl-L-methionine</keyword>
<keyword evidence="4" id="KW-0408">Iron</keyword>